<evidence type="ECO:0000313" key="1">
    <source>
        <dbReference type="EMBL" id="QXJ78711.1"/>
    </source>
</evidence>
<accession>A0A8F3B4Y7</accession>
<dbReference type="RefSeq" id="WP_000773833.1">
    <property type="nucleotide sequence ID" value="NZ_CAXKUU010000002.1"/>
</dbReference>
<reference evidence="1" key="1">
    <citation type="journal article" date="2021" name="Emerg. Microbes Infect.">
        <title>Comparative analysis of genomic characteristics, fitness and virulence of MRSA ST398 and ST9 isolated from China and Germany.</title>
        <authorList>
            <person name="Ji X."/>
            <person name="Kruger H."/>
            <person name="Tao J."/>
            <person name="Wang Y."/>
            <person name="Fessler A.T."/>
            <person name="Bai R."/>
            <person name="Wang S."/>
            <person name="Dong Y."/>
            <person name="Shen J."/>
            <person name="Wang Y."/>
            <person name="Schwarz S."/>
            <person name="Wu C."/>
        </authorList>
    </citation>
    <scope>NUCLEOTIDE SEQUENCE</scope>
    <source>
        <strain evidence="1">ST398</strain>
    </source>
</reference>
<protein>
    <recommendedName>
        <fullName evidence="2">Pathogenicity island protein</fullName>
    </recommendedName>
</protein>
<name>A0A8F3B4Y7_STAAU</name>
<proteinExistence type="predicted"/>
<organism evidence="1">
    <name type="scientific">Staphylococcus aureus</name>
    <dbReference type="NCBI Taxonomy" id="1280"/>
    <lineage>
        <taxon>Bacteria</taxon>
        <taxon>Bacillati</taxon>
        <taxon>Bacillota</taxon>
        <taxon>Bacilli</taxon>
        <taxon>Bacillales</taxon>
        <taxon>Staphylococcaceae</taxon>
        <taxon>Staphylococcus</taxon>
    </lineage>
</organism>
<dbReference type="EMBL" id="MW589253">
    <property type="protein sequence ID" value="QXJ78711.1"/>
    <property type="molecule type" value="Genomic_DNA"/>
</dbReference>
<evidence type="ECO:0008006" key="2">
    <source>
        <dbReference type="Google" id="ProtNLM"/>
    </source>
</evidence>
<dbReference type="AlphaFoldDB" id="A0A8F3B4Y7"/>
<sequence>MKLNLLYITLTSLLTILLLAISNTYVAFSTYALLITYGFNLTGGLENE</sequence>